<reference evidence="1" key="1">
    <citation type="journal article" date="2015" name="Nature">
        <title>Complex archaea that bridge the gap between prokaryotes and eukaryotes.</title>
        <authorList>
            <person name="Spang A."/>
            <person name="Saw J.H."/>
            <person name="Jorgensen S.L."/>
            <person name="Zaremba-Niedzwiedzka K."/>
            <person name="Martijn J."/>
            <person name="Lind A.E."/>
            <person name="van Eijk R."/>
            <person name="Schleper C."/>
            <person name="Guy L."/>
            <person name="Ettema T.J."/>
        </authorList>
    </citation>
    <scope>NUCLEOTIDE SEQUENCE</scope>
</reference>
<organism evidence="1">
    <name type="scientific">marine sediment metagenome</name>
    <dbReference type="NCBI Taxonomy" id="412755"/>
    <lineage>
        <taxon>unclassified sequences</taxon>
        <taxon>metagenomes</taxon>
        <taxon>ecological metagenomes</taxon>
    </lineage>
</organism>
<name>A0A0F8WYU4_9ZZZZ</name>
<proteinExistence type="predicted"/>
<dbReference type="AlphaFoldDB" id="A0A0F8WYU4"/>
<dbReference type="EMBL" id="LAZR01062193">
    <property type="protein sequence ID" value="KKK62032.1"/>
    <property type="molecule type" value="Genomic_DNA"/>
</dbReference>
<evidence type="ECO:0000313" key="1">
    <source>
        <dbReference type="EMBL" id="KKK62032.1"/>
    </source>
</evidence>
<sequence>DMIANITFEVERSGPPWYDNNFTFIVMGTDKFDLEVPYLFTELNFGSSTDPVVNIKKENAIFDLLKDWKLYVNTTSQIFGTVQYTVTLEFQDGKQEVVQSQVFSSGNAFWEEQLDRLWYDETNFTIRHPVEAGISLWDPSEDDLNLDLSYSVDMVVEVQYSDSTPISTSFNISDTYFYDIEVYEVDGKMFANISANTIIASSDIFNNNGFPVSINNASYSINPMIDLTELLVTYSEGPQLSGFFVVGCISAINFLESFVEDDDRGNSSVVIDFNTQDDVEVFNLSPDITLIHNDGGLMGQNITFYLDYYYRSYYRNHANMNIYCKSEDTPLIPTKNSDSLWQLARKYNLLLIPHHTGYSSENL</sequence>
<protein>
    <recommendedName>
        <fullName evidence="2">Gingipain domain-containing protein</fullName>
    </recommendedName>
</protein>
<comment type="caution">
    <text evidence="1">The sequence shown here is derived from an EMBL/GenBank/DDBJ whole genome shotgun (WGS) entry which is preliminary data.</text>
</comment>
<gene>
    <name evidence="1" type="ORF">LCGC14_3008390</name>
</gene>
<evidence type="ECO:0008006" key="2">
    <source>
        <dbReference type="Google" id="ProtNLM"/>
    </source>
</evidence>
<feature type="non-terminal residue" evidence="1">
    <location>
        <position position="363"/>
    </location>
</feature>
<accession>A0A0F8WYU4</accession>
<feature type="non-terminal residue" evidence="1">
    <location>
        <position position="1"/>
    </location>
</feature>